<evidence type="ECO:0000313" key="2">
    <source>
        <dbReference type="EMBL" id="QIW89960.1"/>
    </source>
</evidence>
<proteinExistence type="predicted"/>
<name>A0A6H0X6K3_9CAUD</name>
<sequence length="108" mass="11370">MGGIKKTIKKVTGGTLINALFDPGRLFYNTKEDEAAKQAADQAERERQMFEQQQRQLQEANTLSASKVTEGAAKVETGAGSDVGADIGIDGSTPKKKKATASATLGVV</sequence>
<feature type="region of interest" description="Disordered" evidence="1">
    <location>
        <begin position="37"/>
        <end position="108"/>
    </location>
</feature>
<reference evidence="2" key="1">
    <citation type="submission" date="2020-03" db="EMBL/GenBank/DDBJ databases">
        <title>Complete genome sequence of Aeromonas phage PS.</title>
        <authorList>
            <person name="Tagunde S.N."/>
            <person name="Newase S.K."/>
            <person name="Nagar V."/>
            <person name="Kapadnis B.P."/>
            <person name="Pandit S.V."/>
        </authorList>
    </citation>
    <scope>NUCLEOTIDE SEQUENCE</scope>
</reference>
<keyword evidence="3" id="KW-1185">Reference proteome</keyword>
<evidence type="ECO:0000313" key="3">
    <source>
        <dbReference type="Proteomes" id="UP000503286"/>
    </source>
</evidence>
<feature type="compositionally biased region" description="Basic and acidic residues" evidence="1">
    <location>
        <begin position="37"/>
        <end position="49"/>
    </location>
</feature>
<organism evidence="2 3">
    <name type="scientific">Aeromonas phage PS</name>
    <dbReference type="NCBI Taxonomy" id="2723762"/>
    <lineage>
        <taxon>Viruses</taxon>
        <taxon>Duplodnaviria</taxon>
        <taxon>Heunggongvirae</taxon>
        <taxon>Uroviricota</taxon>
        <taxon>Caudoviricetes</taxon>
        <taxon>Autographivirales</taxon>
        <taxon>Autoscriptoviridae</taxon>
        <taxon>Savitribaivirus</taxon>
        <taxon>Savitribaivirus PS</taxon>
    </lineage>
</organism>
<feature type="compositionally biased region" description="Low complexity" evidence="1">
    <location>
        <begin position="50"/>
        <end position="59"/>
    </location>
</feature>
<evidence type="ECO:0000256" key="1">
    <source>
        <dbReference type="SAM" id="MobiDB-lite"/>
    </source>
</evidence>
<dbReference type="Proteomes" id="UP000503286">
    <property type="component" value="Segment"/>
</dbReference>
<protein>
    <submittedName>
        <fullName evidence="2">Virion protein</fullName>
    </submittedName>
</protein>
<accession>A0A6H0X6K3</accession>
<dbReference type="EMBL" id="MT259468">
    <property type="protein sequence ID" value="QIW89960.1"/>
    <property type="molecule type" value="Genomic_DNA"/>
</dbReference>